<organism evidence="3 4">
    <name type="scientific">Rhodococcoides kroppenstedtii</name>
    <dbReference type="NCBI Taxonomy" id="293050"/>
    <lineage>
        <taxon>Bacteria</taxon>
        <taxon>Bacillati</taxon>
        <taxon>Actinomycetota</taxon>
        <taxon>Actinomycetes</taxon>
        <taxon>Mycobacteriales</taxon>
        <taxon>Nocardiaceae</taxon>
        <taxon>Rhodococcoides</taxon>
    </lineage>
</organism>
<comment type="similarity">
    <text evidence="1">Belongs to the UPF0225 family.</text>
</comment>
<evidence type="ECO:0000256" key="1">
    <source>
        <dbReference type="HAMAP-Rule" id="MF_00612"/>
    </source>
</evidence>
<evidence type="ECO:0000259" key="2">
    <source>
        <dbReference type="Pfam" id="PF17775"/>
    </source>
</evidence>
<dbReference type="InterPro" id="IPR048469">
    <property type="entry name" value="YchJ-like_M"/>
</dbReference>
<dbReference type="Pfam" id="PF17775">
    <property type="entry name" value="YchJ_M-like"/>
    <property type="match status" value="1"/>
</dbReference>
<dbReference type="InterPro" id="IPR032710">
    <property type="entry name" value="NTF2-like_dom_sf"/>
</dbReference>
<dbReference type="PANTHER" id="PTHR33747">
    <property type="entry name" value="UPF0225 PROTEIN SCO1677"/>
    <property type="match status" value="1"/>
</dbReference>
<comment type="caution">
    <text evidence="3">The sequence shown here is derived from an EMBL/GenBank/DDBJ whole genome shotgun (WGS) entry which is preliminary data.</text>
</comment>
<dbReference type="PANTHER" id="PTHR33747:SF1">
    <property type="entry name" value="ADENYLATE CYCLASE-ASSOCIATED CAP C-TERMINAL DOMAIN-CONTAINING PROTEIN"/>
    <property type="match status" value="1"/>
</dbReference>
<gene>
    <name evidence="3" type="ORF">HQ605_16630</name>
</gene>
<dbReference type="EMBL" id="JABUKG010000020">
    <property type="protein sequence ID" value="MBY6322452.1"/>
    <property type="molecule type" value="Genomic_DNA"/>
</dbReference>
<dbReference type="InterPro" id="IPR023006">
    <property type="entry name" value="YchJ-like"/>
</dbReference>
<reference evidence="3 4" key="1">
    <citation type="submission" date="2020-06" db="EMBL/GenBank/DDBJ databases">
        <title>Taxonomy, biology and ecology of Rhodococcus bacteria occurring in California pistachio and other woody hosts as revealed by genome sequence analyses.</title>
        <authorList>
            <person name="Gai Y."/>
            <person name="Riely B."/>
        </authorList>
    </citation>
    <scope>NUCLEOTIDE SEQUENCE [LARGE SCALE GENOMIC DNA]</scope>
    <source>
        <strain evidence="3 4">BP-284</strain>
    </source>
</reference>
<keyword evidence="4" id="KW-1185">Reference proteome</keyword>
<proteinExistence type="inferred from homology"/>
<dbReference type="Proteomes" id="UP001520140">
    <property type="component" value="Unassembled WGS sequence"/>
</dbReference>
<sequence>MASVNGPPEPCPCTSGRAMSACCGPVLADPRAAPTAKRLMRSRFTAFATGNVAHLLATWHPSTRPRTLDLDDGRVWTSLDVLSTTAGGPFHTEGTVQFEAGFRDGRRTGRLTETSTFTRVDGRWVYVDGT</sequence>
<dbReference type="Gene3D" id="3.10.450.50">
    <property type="match status" value="1"/>
</dbReference>
<accession>A0ABS7NXM0</accession>
<dbReference type="HAMAP" id="MF_00612">
    <property type="entry name" value="UPF0225"/>
    <property type="match status" value="1"/>
</dbReference>
<evidence type="ECO:0000313" key="4">
    <source>
        <dbReference type="Proteomes" id="UP001520140"/>
    </source>
</evidence>
<evidence type="ECO:0000313" key="3">
    <source>
        <dbReference type="EMBL" id="MBY6322452.1"/>
    </source>
</evidence>
<name>A0ABS7NXM0_9NOCA</name>
<protein>
    <recommendedName>
        <fullName evidence="1">UPF0225 protein HQ605_16630</fullName>
    </recommendedName>
</protein>
<dbReference type="SUPFAM" id="SSF54427">
    <property type="entry name" value="NTF2-like"/>
    <property type="match status" value="1"/>
</dbReference>
<feature type="domain" description="YchJ-like middle NTF2-like" evidence="2">
    <location>
        <begin position="35"/>
        <end position="129"/>
    </location>
</feature>
<dbReference type="RefSeq" id="WP_068104598.1">
    <property type="nucleotide sequence ID" value="NZ_JABUKE010000020.1"/>
</dbReference>